<gene>
    <name evidence="1" type="ORF">CEPIT_LOCUS33899</name>
</gene>
<feature type="non-terminal residue" evidence="1">
    <location>
        <position position="200"/>
    </location>
</feature>
<reference evidence="1" key="1">
    <citation type="submission" date="2022-07" db="EMBL/GenBank/DDBJ databases">
        <authorList>
            <person name="Macas J."/>
            <person name="Novak P."/>
            <person name="Neumann P."/>
        </authorList>
    </citation>
    <scope>NUCLEOTIDE SEQUENCE</scope>
</reference>
<dbReference type="PANTHER" id="PTHR45786:SF66">
    <property type="entry name" value="HOOK MOTIF PROTEIN, PUTATIVE-RELATED"/>
    <property type="match status" value="1"/>
</dbReference>
<dbReference type="PANTHER" id="PTHR45786">
    <property type="entry name" value="DNA BINDING PROTEIN-LIKE"/>
    <property type="match status" value="1"/>
</dbReference>
<comment type="caution">
    <text evidence="1">The sequence shown here is derived from an EMBL/GenBank/DDBJ whole genome shotgun (WGS) entry which is preliminary data.</text>
</comment>
<accession>A0AAV0FGC3</accession>
<name>A0AAV0FGC3_9ASTE</name>
<proteinExistence type="predicted"/>
<keyword evidence="2" id="KW-1185">Reference proteome</keyword>
<sequence length="200" mass="22308">MGGRVEANVNRGRSPPIFKLHGQNYHLIGSLLPPPGARPKFAQLYIYDTENEVENRFSSVSDGHDKRRLHEGIVVGLTQMLNEHNVLVKSFRLAKEMIERNGATNVRLRLIGNRCGDARTYNLPSVSEVAALVVGDFDESLGERDILVQTQTGALQRINELHPTYFGLQYPLLFPYGEDGYREDTLLSTSDGSAVGGRKR</sequence>
<protein>
    <recommendedName>
        <fullName evidence="3">Helitron helicase-like domain-containing protein</fullName>
    </recommendedName>
</protein>
<evidence type="ECO:0008006" key="3">
    <source>
        <dbReference type="Google" id="ProtNLM"/>
    </source>
</evidence>
<evidence type="ECO:0000313" key="1">
    <source>
        <dbReference type="EMBL" id="CAH9134655.1"/>
    </source>
</evidence>
<organism evidence="1 2">
    <name type="scientific">Cuscuta epithymum</name>
    <dbReference type="NCBI Taxonomy" id="186058"/>
    <lineage>
        <taxon>Eukaryota</taxon>
        <taxon>Viridiplantae</taxon>
        <taxon>Streptophyta</taxon>
        <taxon>Embryophyta</taxon>
        <taxon>Tracheophyta</taxon>
        <taxon>Spermatophyta</taxon>
        <taxon>Magnoliopsida</taxon>
        <taxon>eudicotyledons</taxon>
        <taxon>Gunneridae</taxon>
        <taxon>Pentapetalae</taxon>
        <taxon>asterids</taxon>
        <taxon>lamiids</taxon>
        <taxon>Solanales</taxon>
        <taxon>Convolvulaceae</taxon>
        <taxon>Cuscuteae</taxon>
        <taxon>Cuscuta</taxon>
        <taxon>Cuscuta subgen. Cuscuta</taxon>
    </lineage>
</organism>
<dbReference type="Proteomes" id="UP001152523">
    <property type="component" value="Unassembled WGS sequence"/>
</dbReference>
<dbReference type="AlphaFoldDB" id="A0AAV0FGC3"/>
<evidence type="ECO:0000313" key="2">
    <source>
        <dbReference type="Proteomes" id="UP001152523"/>
    </source>
</evidence>
<dbReference type="EMBL" id="CAMAPF010000982">
    <property type="protein sequence ID" value="CAH9134655.1"/>
    <property type="molecule type" value="Genomic_DNA"/>
</dbReference>